<reference evidence="1" key="1">
    <citation type="submission" date="2015-04" db="UniProtKB">
        <authorList>
            <consortium name="EnsemblPlants"/>
        </authorList>
    </citation>
    <scope>IDENTIFICATION</scope>
</reference>
<evidence type="ECO:0000313" key="1">
    <source>
        <dbReference type="EnsemblPlants" id="OGLUM11G01820.1"/>
    </source>
</evidence>
<dbReference type="HOGENOM" id="CLU_2458307_0_0_1"/>
<dbReference type="Proteomes" id="UP000026961">
    <property type="component" value="Chromosome 11"/>
</dbReference>
<name>A0A0E0BEY7_9ORYZ</name>
<dbReference type="Gramene" id="OGLUM11G01820.1">
    <property type="protein sequence ID" value="OGLUM11G01820.1"/>
    <property type="gene ID" value="OGLUM11G01820"/>
</dbReference>
<sequence length="89" mass="10162">MDAITILKDIWVTNSQKDIHIAAKQWRAQISIASVAHLQQQTRLKLLCQSGLTLQKNVAIRYTQGLTAQVTVFPCFRNLVKLLPWSMEK</sequence>
<organism evidence="1">
    <name type="scientific">Oryza glumipatula</name>
    <dbReference type="NCBI Taxonomy" id="40148"/>
    <lineage>
        <taxon>Eukaryota</taxon>
        <taxon>Viridiplantae</taxon>
        <taxon>Streptophyta</taxon>
        <taxon>Embryophyta</taxon>
        <taxon>Tracheophyta</taxon>
        <taxon>Spermatophyta</taxon>
        <taxon>Magnoliopsida</taxon>
        <taxon>Liliopsida</taxon>
        <taxon>Poales</taxon>
        <taxon>Poaceae</taxon>
        <taxon>BOP clade</taxon>
        <taxon>Oryzoideae</taxon>
        <taxon>Oryzeae</taxon>
        <taxon>Oryzinae</taxon>
        <taxon>Oryza</taxon>
    </lineage>
</organism>
<keyword evidence="2" id="KW-1185">Reference proteome</keyword>
<dbReference type="EnsemblPlants" id="OGLUM11G01820.1">
    <property type="protein sequence ID" value="OGLUM11G01820.1"/>
    <property type="gene ID" value="OGLUM11G01820"/>
</dbReference>
<evidence type="ECO:0000313" key="2">
    <source>
        <dbReference type="Proteomes" id="UP000026961"/>
    </source>
</evidence>
<proteinExistence type="predicted"/>
<accession>A0A0E0BEY7</accession>
<dbReference type="AlphaFoldDB" id="A0A0E0BEY7"/>
<protein>
    <submittedName>
        <fullName evidence="1">Uncharacterized protein</fullName>
    </submittedName>
</protein>
<reference evidence="1" key="2">
    <citation type="submission" date="2018-05" db="EMBL/GenBank/DDBJ databases">
        <title>OgluRS3 (Oryza glumaepatula Reference Sequence Version 3).</title>
        <authorList>
            <person name="Zhang J."/>
            <person name="Kudrna D."/>
            <person name="Lee S."/>
            <person name="Talag J."/>
            <person name="Welchert J."/>
            <person name="Wing R.A."/>
        </authorList>
    </citation>
    <scope>NUCLEOTIDE SEQUENCE [LARGE SCALE GENOMIC DNA]</scope>
</reference>